<dbReference type="EMBL" id="KQ965734">
    <property type="protein sequence ID" value="KXS20712.1"/>
    <property type="molecule type" value="Genomic_DNA"/>
</dbReference>
<keyword evidence="3" id="KW-1185">Reference proteome</keyword>
<feature type="region of interest" description="Disordered" evidence="1">
    <location>
        <begin position="1"/>
        <end position="27"/>
    </location>
</feature>
<feature type="region of interest" description="Disordered" evidence="1">
    <location>
        <begin position="366"/>
        <end position="390"/>
    </location>
</feature>
<feature type="compositionally biased region" description="Low complexity" evidence="1">
    <location>
        <begin position="304"/>
        <end position="325"/>
    </location>
</feature>
<protein>
    <submittedName>
        <fullName evidence="2">Uncharacterized protein</fullName>
    </submittedName>
</protein>
<name>A0A139AVF4_GONPJ</name>
<dbReference type="Proteomes" id="UP000070544">
    <property type="component" value="Unassembled WGS sequence"/>
</dbReference>
<proteinExistence type="predicted"/>
<reference evidence="2 3" key="1">
    <citation type="journal article" date="2015" name="Genome Biol. Evol.">
        <title>Phylogenomic analyses indicate that early fungi evolved digesting cell walls of algal ancestors of land plants.</title>
        <authorList>
            <person name="Chang Y."/>
            <person name="Wang S."/>
            <person name="Sekimoto S."/>
            <person name="Aerts A.L."/>
            <person name="Choi C."/>
            <person name="Clum A."/>
            <person name="LaButti K.M."/>
            <person name="Lindquist E.A."/>
            <person name="Yee Ngan C."/>
            <person name="Ohm R.A."/>
            <person name="Salamov A.A."/>
            <person name="Grigoriev I.V."/>
            <person name="Spatafora J.W."/>
            <person name="Berbee M.L."/>
        </authorList>
    </citation>
    <scope>NUCLEOTIDE SEQUENCE [LARGE SCALE GENOMIC DNA]</scope>
    <source>
        <strain evidence="2 3">JEL478</strain>
    </source>
</reference>
<feature type="region of interest" description="Disordered" evidence="1">
    <location>
        <begin position="304"/>
        <end position="329"/>
    </location>
</feature>
<evidence type="ECO:0000313" key="3">
    <source>
        <dbReference type="Proteomes" id="UP000070544"/>
    </source>
</evidence>
<evidence type="ECO:0000313" key="2">
    <source>
        <dbReference type="EMBL" id="KXS20712.1"/>
    </source>
</evidence>
<sequence>MEEGMDDLGETSPPMETVVGLPPREGVGGTLAGSGGVAAGVSALTTESALGLLVGDISPPAFPTSLVSPASANLTPADIRWGLCAAGRWAAPVTSSIAADSPTVAARRCSDPTLRMPSWSAERYANGLGAPPCPGFDAGASPSALLARFPDGPCTSSALDAVESLLGKPMVELGLELAGDIPELDDTDECPDAPESRVDSTSVVLPSDADEMRSCPVPLPVPLPIPNRLSERRSSFPALVPRLHRLDFFPSPSPPISPSTMECLVLCTTPSDSSSSSPSPLQLLVATSRIIFLSIHDRLSPLSEYSSSPLKGRPAPAHPDSSSSPTNLGSLWADNSSTSCSESHSRVSTQCATNTAIWSPSISFSPSSTVPEIGPPLPFLPAPGIARRRA</sequence>
<gene>
    <name evidence="2" type="ORF">M427DRAFT_130943</name>
</gene>
<evidence type="ECO:0000256" key="1">
    <source>
        <dbReference type="SAM" id="MobiDB-lite"/>
    </source>
</evidence>
<organism evidence="2 3">
    <name type="scientific">Gonapodya prolifera (strain JEL478)</name>
    <name type="common">Monoblepharis prolifera</name>
    <dbReference type="NCBI Taxonomy" id="1344416"/>
    <lineage>
        <taxon>Eukaryota</taxon>
        <taxon>Fungi</taxon>
        <taxon>Fungi incertae sedis</taxon>
        <taxon>Chytridiomycota</taxon>
        <taxon>Chytridiomycota incertae sedis</taxon>
        <taxon>Monoblepharidomycetes</taxon>
        <taxon>Monoblepharidales</taxon>
        <taxon>Gonapodyaceae</taxon>
        <taxon>Gonapodya</taxon>
    </lineage>
</organism>
<accession>A0A139AVF4</accession>
<dbReference type="AlphaFoldDB" id="A0A139AVF4"/>